<name>A0A8B7YT90_ACAPL</name>
<dbReference type="SMART" id="SM01022">
    <property type="entry name" value="ASCH"/>
    <property type="match status" value="1"/>
</dbReference>
<dbReference type="CTD" id="9325"/>
<keyword evidence="3" id="KW-1185">Reference proteome</keyword>
<dbReference type="InterPro" id="IPR039128">
    <property type="entry name" value="TRIP4-like"/>
</dbReference>
<evidence type="ECO:0000313" key="3">
    <source>
        <dbReference type="Proteomes" id="UP000694845"/>
    </source>
</evidence>
<organism evidence="3 4">
    <name type="scientific">Acanthaster planci</name>
    <name type="common">Crown-of-thorns starfish</name>
    <dbReference type="NCBI Taxonomy" id="133434"/>
    <lineage>
        <taxon>Eukaryota</taxon>
        <taxon>Metazoa</taxon>
        <taxon>Echinodermata</taxon>
        <taxon>Eleutherozoa</taxon>
        <taxon>Asterozoa</taxon>
        <taxon>Asteroidea</taxon>
        <taxon>Valvatacea</taxon>
        <taxon>Valvatida</taxon>
        <taxon>Acanthasteridae</taxon>
        <taxon>Acanthaster</taxon>
    </lineage>
</organism>
<dbReference type="GO" id="GO:0072344">
    <property type="term" value="P:rescue of stalled ribosome"/>
    <property type="evidence" value="ECO:0007669"/>
    <property type="project" value="InterPro"/>
</dbReference>
<dbReference type="GeneID" id="110982425"/>
<dbReference type="PANTHER" id="PTHR12963">
    <property type="entry name" value="THYROID RECEPTOR INTERACTING PROTEIN RELATED"/>
    <property type="match status" value="1"/>
</dbReference>
<feature type="domain" description="ASCH" evidence="2">
    <location>
        <begin position="449"/>
        <end position="561"/>
    </location>
</feature>
<dbReference type="RefSeq" id="XP_022096504.1">
    <property type="nucleotide sequence ID" value="XM_022240812.1"/>
</dbReference>
<dbReference type="Proteomes" id="UP000694845">
    <property type="component" value="Unplaced"/>
</dbReference>
<gene>
    <name evidence="4" type="primary">LOC110982425</name>
</gene>
<dbReference type="InterPro" id="IPR056993">
    <property type="entry name" value="TRIP4_3rd_dom"/>
</dbReference>
<feature type="compositionally biased region" description="Pro residues" evidence="1">
    <location>
        <begin position="126"/>
        <end position="140"/>
    </location>
</feature>
<feature type="region of interest" description="Disordered" evidence="1">
    <location>
        <begin position="83"/>
        <end position="160"/>
    </location>
</feature>
<dbReference type="GO" id="GO:0180022">
    <property type="term" value="C:RQC-trigger complex"/>
    <property type="evidence" value="ECO:0007669"/>
    <property type="project" value="InterPro"/>
</dbReference>
<dbReference type="InterPro" id="IPR007374">
    <property type="entry name" value="ASCH_domain"/>
</dbReference>
<dbReference type="Pfam" id="PF23135">
    <property type="entry name" value="TRI4_N"/>
    <property type="match status" value="1"/>
</dbReference>
<dbReference type="AlphaFoldDB" id="A0A8B7YT90"/>
<evidence type="ECO:0000313" key="4">
    <source>
        <dbReference type="RefSeq" id="XP_022096504.1"/>
    </source>
</evidence>
<proteinExistence type="predicted"/>
<dbReference type="GO" id="GO:0005634">
    <property type="term" value="C:nucleus"/>
    <property type="evidence" value="ECO:0007669"/>
    <property type="project" value="InterPro"/>
</dbReference>
<dbReference type="InterPro" id="IPR009349">
    <property type="entry name" value="TRIP4/RQT4_C2HC5_Znf"/>
</dbReference>
<dbReference type="KEGG" id="aplc:110982425"/>
<dbReference type="CDD" id="cd06554">
    <property type="entry name" value="ASCH_ASC-1_like"/>
    <property type="match status" value="1"/>
</dbReference>
<dbReference type="GO" id="GO:0008270">
    <property type="term" value="F:zinc ion binding"/>
    <property type="evidence" value="ECO:0007669"/>
    <property type="project" value="InterPro"/>
</dbReference>
<dbReference type="Pfam" id="PF06221">
    <property type="entry name" value="zf-C2HC5"/>
    <property type="match status" value="1"/>
</dbReference>
<dbReference type="InterPro" id="IPR056994">
    <property type="entry name" value="TRI4_N"/>
</dbReference>
<dbReference type="SUPFAM" id="SSF88697">
    <property type="entry name" value="PUA domain-like"/>
    <property type="match status" value="1"/>
</dbReference>
<protein>
    <submittedName>
        <fullName evidence="4">Activating signal cointegrator 1-like isoform X1</fullName>
    </submittedName>
</protein>
<dbReference type="PANTHER" id="PTHR12963:SF4">
    <property type="entry name" value="ACTIVATING SIGNAL COINTEGRATOR 1"/>
    <property type="match status" value="1"/>
</dbReference>
<dbReference type="OMA" id="EFNSYRH"/>
<evidence type="ECO:0000259" key="2">
    <source>
        <dbReference type="SMART" id="SM01022"/>
    </source>
</evidence>
<accession>A0A8B7YT90</accession>
<dbReference type="FunFam" id="2.30.130.30:FF:000002">
    <property type="entry name" value="Activating signal cointegrator 1"/>
    <property type="match status" value="1"/>
</dbReference>
<reference evidence="4" key="1">
    <citation type="submission" date="2025-08" db="UniProtKB">
        <authorList>
            <consortium name="RefSeq"/>
        </authorList>
    </citation>
    <scope>IDENTIFICATION</scope>
</reference>
<evidence type="ECO:0000256" key="1">
    <source>
        <dbReference type="SAM" id="MobiDB-lite"/>
    </source>
</evidence>
<sequence length="592" mass="66199">MKMAVSMGPLIQWCSSELSALLGGDASEDFAKCLLEIDNVKDLEEYLHQLLDVADPKAQAFIRELLRKKHCAAPPDNVTVYKKPVEDRDYAPKASKSQNKSKAKDKKPGGFTKVDLSAVNSEPRMPGDPPPSAVGPPPTAPQQQISEAQAHRQGAKRKQKYVSLYSKEGEARSVVHLAGRHWCECQAQKHGLVANCLSCGRVVCQQEGSGPCLFCGKLVCTREEQEILARNSKASEKLRQKLMGEGKEGQGGSKASDGDLSLPRVASRLQAGLDKALKHKDKLIEYDKTSVRRTQVIDDESDYFSTDSNQWLTSEERAKLERRKQELMEQKHGSRLRKTFTLDFAGRRVVEDTQQVDMYDGQDEVVQAVNFGRTGNVRGHRGAAGDSDIVNPNISQAAPRFVQSKEDRFCPPDSATLQKSEKLSLTSKTSTLRIQDRELMEMSDEGYCLSMHQPWASLLVTGVKRHEGRTWYSSHRGRLWIAAASHKATPEEIAEVENTHRSFHQDDEDVTFPKEYPTACLLGCVDMVDCLSQEQYQEQYPHGDSPSPYVFICENPQELVVRFPIKGKHKIWKLDGQILKAAKKGLRKPTGH</sequence>
<dbReference type="OrthoDB" id="338816at2759"/>
<dbReference type="Pfam" id="PF04266">
    <property type="entry name" value="ASCH"/>
    <property type="match status" value="1"/>
</dbReference>
<dbReference type="Pfam" id="PF23134">
    <property type="entry name" value="TRIP4_3rd"/>
    <property type="match status" value="1"/>
</dbReference>
<dbReference type="InterPro" id="IPR015947">
    <property type="entry name" value="PUA-like_sf"/>
</dbReference>
<dbReference type="Gene3D" id="2.30.130.30">
    <property type="entry name" value="Hypothetical protein"/>
    <property type="match status" value="1"/>
</dbReference>